<dbReference type="SUPFAM" id="SSF58113">
    <property type="entry name" value="Apolipoprotein A-I"/>
    <property type="match status" value="1"/>
</dbReference>
<gene>
    <name evidence="2" type="ORF">I7I52_05798</name>
</gene>
<dbReference type="Proteomes" id="UP000670092">
    <property type="component" value="Unassembled WGS sequence"/>
</dbReference>
<sequence length="145" mass="16382">MSNALSLTGLEMLSPEEKSRRIAAVANDIAASIIYIAKQAAVGNVSTEQITPIYNLIDKVNMVGRRHIKRLERELEEQDQQIEQMRGMLGERVKRIEEIEGRHLEEMRRVTEGADSVVRELRASVERLESKLRELGGDGPGMLEQ</sequence>
<keyword evidence="1" id="KW-0175">Coiled coil</keyword>
<name>A0A8H7YST0_AJECA</name>
<dbReference type="AlphaFoldDB" id="A0A8H7YST0"/>
<evidence type="ECO:0000313" key="3">
    <source>
        <dbReference type="Proteomes" id="UP000670092"/>
    </source>
</evidence>
<feature type="coiled-coil region" evidence="1">
    <location>
        <begin position="61"/>
        <end position="88"/>
    </location>
</feature>
<dbReference type="EMBL" id="JAEVHI010000003">
    <property type="protein sequence ID" value="KAG5295512.1"/>
    <property type="molecule type" value="Genomic_DNA"/>
</dbReference>
<dbReference type="OrthoDB" id="2853639at2759"/>
<reference evidence="2 3" key="1">
    <citation type="submission" date="2021-01" db="EMBL/GenBank/DDBJ databases">
        <title>Chromosome-level genome assembly of a human fungal pathogen reveals clustering of transcriptionally co-regulated genes.</title>
        <authorList>
            <person name="Voorhies M."/>
            <person name="Cohen S."/>
            <person name="Shea T.P."/>
            <person name="Petrus S."/>
            <person name="Munoz J.F."/>
            <person name="Poplawski S."/>
            <person name="Goldman W.E."/>
            <person name="Michael T."/>
            <person name="Cuomo C.A."/>
            <person name="Sil A."/>
            <person name="Beyhan S."/>
        </authorList>
    </citation>
    <scope>NUCLEOTIDE SEQUENCE [LARGE SCALE GENOMIC DNA]</scope>
    <source>
        <strain evidence="2 3">G184AR</strain>
    </source>
</reference>
<evidence type="ECO:0000256" key="1">
    <source>
        <dbReference type="SAM" id="Coils"/>
    </source>
</evidence>
<accession>A0A8H7YST0</accession>
<protein>
    <submittedName>
        <fullName evidence="2">Uncharacterized protein</fullName>
    </submittedName>
</protein>
<dbReference type="VEuPathDB" id="FungiDB:I7I52_05798"/>
<organism evidence="2 3">
    <name type="scientific">Ajellomyces capsulatus</name>
    <name type="common">Darling's disease fungus</name>
    <name type="synonym">Histoplasma capsulatum</name>
    <dbReference type="NCBI Taxonomy" id="5037"/>
    <lineage>
        <taxon>Eukaryota</taxon>
        <taxon>Fungi</taxon>
        <taxon>Dikarya</taxon>
        <taxon>Ascomycota</taxon>
        <taxon>Pezizomycotina</taxon>
        <taxon>Eurotiomycetes</taxon>
        <taxon>Eurotiomycetidae</taxon>
        <taxon>Onygenales</taxon>
        <taxon>Ajellomycetaceae</taxon>
        <taxon>Histoplasma</taxon>
    </lineage>
</organism>
<evidence type="ECO:0000313" key="2">
    <source>
        <dbReference type="EMBL" id="KAG5295512.1"/>
    </source>
</evidence>
<proteinExistence type="predicted"/>
<comment type="caution">
    <text evidence="2">The sequence shown here is derived from an EMBL/GenBank/DDBJ whole genome shotgun (WGS) entry which is preliminary data.</text>
</comment>